<feature type="compositionally biased region" description="Basic and acidic residues" evidence="1">
    <location>
        <begin position="90"/>
        <end position="116"/>
    </location>
</feature>
<name>M0P2E9_9EURY</name>
<feature type="region of interest" description="Disordered" evidence="1">
    <location>
        <begin position="89"/>
        <end position="161"/>
    </location>
</feature>
<protein>
    <recommendedName>
        <fullName evidence="5">SHOCT domain-containing protein</fullName>
    </recommendedName>
</protein>
<comment type="caution">
    <text evidence="3">The sequence shown here is derived from an EMBL/GenBank/DDBJ whole genome shotgun (WGS) entry which is preliminary data.</text>
</comment>
<evidence type="ECO:0000313" key="3">
    <source>
        <dbReference type="EMBL" id="EMA63709.1"/>
    </source>
</evidence>
<proteinExistence type="predicted"/>
<keyword evidence="2" id="KW-0472">Membrane</keyword>
<dbReference type="PATRIC" id="fig|1227482.3.peg.528"/>
<accession>M0P2E9</accession>
<reference evidence="3 4" key="1">
    <citation type="journal article" date="2014" name="PLoS Genet.">
        <title>Phylogenetically driven sequencing of extremely halophilic archaea reveals strategies for static and dynamic osmo-response.</title>
        <authorList>
            <person name="Becker E.A."/>
            <person name="Seitzer P.M."/>
            <person name="Tritt A."/>
            <person name="Larsen D."/>
            <person name="Krusor M."/>
            <person name="Yao A.I."/>
            <person name="Wu D."/>
            <person name="Madern D."/>
            <person name="Eisen J.A."/>
            <person name="Darling A.E."/>
            <person name="Facciotti M.T."/>
        </authorList>
    </citation>
    <scope>NUCLEOTIDE SEQUENCE [LARGE SCALE GENOMIC DNA]</scope>
    <source>
        <strain evidence="3 4">DSM 21995</strain>
    </source>
</reference>
<feature type="compositionally biased region" description="Basic and acidic residues" evidence="1">
    <location>
        <begin position="125"/>
        <end position="161"/>
    </location>
</feature>
<evidence type="ECO:0000313" key="4">
    <source>
        <dbReference type="Proteomes" id="UP000011650"/>
    </source>
</evidence>
<evidence type="ECO:0008006" key="5">
    <source>
        <dbReference type="Google" id="ProtNLM"/>
    </source>
</evidence>
<dbReference type="Proteomes" id="UP000011650">
    <property type="component" value="Unassembled WGS sequence"/>
</dbReference>
<dbReference type="EMBL" id="AOJG01000007">
    <property type="protein sequence ID" value="EMA63709.1"/>
    <property type="molecule type" value="Genomic_DNA"/>
</dbReference>
<dbReference type="RefSeq" id="WP_008003601.1">
    <property type="nucleotide sequence ID" value="NZ_AOJG01000007.1"/>
</dbReference>
<evidence type="ECO:0000256" key="2">
    <source>
        <dbReference type="SAM" id="Phobius"/>
    </source>
</evidence>
<dbReference type="AlphaFoldDB" id="M0P2E9"/>
<keyword evidence="2" id="KW-0812">Transmembrane</keyword>
<gene>
    <name evidence="3" type="ORF">C469_02601</name>
</gene>
<sequence>MTTIGHGGRVAAAVGLTALGAFALAALLVGVPTAGPTVATTGAGSMGMMGGMGGAAGPGIAPFLFVLLPLAAVLVLAYVGVRTLSVDGAAESRERDAGRDVVDEDPVERLQRRYMEDELSEDEFERALERELGDEADGEAERGAGTVDREPRERSERASDR</sequence>
<evidence type="ECO:0000256" key="1">
    <source>
        <dbReference type="SAM" id="MobiDB-lite"/>
    </source>
</evidence>
<keyword evidence="4" id="KW-1185">Reference proteome</keyword>
<feature type="transmembrane region" description="Helical" evidence="2">
    <location>
        <begin position="60"/>
        <end position="81"/>
    </location>
</feature>
<keyword evidence="2" id="KW-1133">Transmembrane helix</keyword>
<organism evidence="3 4">
    <name type="scientific">Halorubrum lipolyticum DSM 21995</name>
    <dbReference type="NCBI Taxonomy" id="1227482"/>
    <lineage>
        <taxon>Archaea</taxon>
        <taxon>Methanobacteriati</taxon>
        <taxon>Methanobacteriota</taxon>
        <taxon>Stenosarchaea group</taxon>
        <taxon>Halobacteria</taxon>
        <taxon>Halobacteriales</taxon>
        <taxon>Haloferacaceae</taxon>
        <taxon>Halorubrum</taxon>
    </lineage>
</organism>